<dbReference type="GO" id="GO:0016787">
    <property type="term" value="F:hydrolase activity"/>
    <property type="evidence" value="ECO:0007669"/>
    <property type="project" value="UniProtKB-KW"/>
</dbReference>
<dbReference type="HOGENOM" id="CLU_3053426_0_0_1"/>
<evidence type="ECO:0000313" key="3">
    <source>
        <dbReference type="Proteomes" id="UP000002051"/>
    </source>
</evidence>
<dbReference type="EMBL" id="CM001222">
    <property type="protein sequence ID" value="KEH25812.1"/>
    <property type="molecule type" value="Genomic_DNA"/>
</dbReference>
<dbReference type="InterPro" id="IPR036526">
    <property type="entry name" value="C-N_Hydrolase_sf"/>
</dbReference>
<protein>
    <submittedName>
        <fullName evidence="1">Carbon-nitrogen family hydrolase</fullName>
    </submittedName>
</protein>
<sequence>MVIISPFLERDMNHEEVIWNTAVVIGNHDNIIGIHRKADIPYFSKPSLKYLLQC</sequence>
<reference evidence="1 3" key="1">
    <citation type="journal article" date="2011" name="Nature">
        <title>The Medicago genome provides insight into the evolution of rhizobial symbioses.</title>
        <authorList>
            <person name="Young N.D."/>
            <person name="Debelle F."/>
            <person name="Oldroyd G.E."/>
            <person name="Geurts R."/>
            <person name="Cannon S.B."/>
            <person name="Udvardi M.K."/>
            <person name="Benedito V.A."/>
            <person name="Mayer K.F."/>
            <person name="Gouzy J."/>
            <person name="Schoof H."/>
            <person name="Van de Peer Y."/>
            <person name="Proost S."/>
            <person name="Cook D.R."/>
            <person name="Meyers B.C."/>
            <person name="Spannagl M."/>
            <person name="Cheung F."/>
            <person name="De Mita S."/>
            <person name="Krishnakumar V."/>
            <person name="Gundlach H."/>
            <person name="Zhou S."/>
            <person name="Mudge J."/>
            <person name="Bharti A.K."/>
            <person name="Murray J.D."/>
            <person name="Naoumkina M.A."/>
            <person name="Rosen B."/>
            <person name="Silverstein K.A."/>
            <person name="Tang H."/>
            <person name="Rombauts S."/>
            <person name="Zhao P.X."/>
            <person name="Zhou P."/>
            <person name="Barbe V."/>
            <person name="Bardou P."/>
            <person name="Bechner M."/>
            <person name="Bellec A."/>
            <person name="Berger A."/>
            <person name="Berges H."/>
            <person name="Bidwell S."/>
            <person name="Bisseling T."/>
            <person name="Choisne N."/>
            <person name="Couloux A."/>
            <person name="Denny R."/>
            <person name="Deshpande S."/>
            <person name="Dai X."/>
            <person name="Doyle J.J."/>
            <person name="Dudez A.M."/>
            <person name="Farmer A.D."/>
            <person name="Fouteau S."/>
            <person name="Franken C."/>
            <person name="Gibelin C."/>
            <person name="Gish J."/>
            <person name="Goldstein S."/>
            <person name="Gonzalez A.J."/>
            <person name="Green P.J."/>
            <person name="Hallab A."/>
            <person name="Hartog M."/>
            <person name="Hua A."/>
            <person name="Humphray S.J."/>
            <person name="Jeong D.H."/>
            <person name="Jing Y."/>
            <person name="Jocker A."/>
            <person name="Kenton S.M."/>
            <person name="Kim D.J."/>
            <person name="Klee K."/>
            <person name="Lai H."/>
            <person name="Lang C."/>
            <person name="Lin S."/>
            <person name="Macmil S.L."/>
            <person name="Magdelenat G."/>
            <person name="Matthews L."/>
            <person name="McCorrison J."/>
            <person name="Monaghan E.L."/>
            <person name="Mun J.H."/>
            <person name="Najar F.Z."/>
            <person name="Nicholson C."/>
            <person name="Noirot C."/>
            <person name="O'Bleness M."/>
            <person name="Paule C.R."/>
            <person name="Poulain J."/>
            <person name="Prion F."/>
            <person name="Qin B."/>
            <person name="Qu C."/>
            <person name="Retzel E.F."/>
            <person name="Riddle C."/>
            <person name="Sallet E."/>
            <person name="Samain S."/>
            <person name="Samson N."/>
            <person name="Sanders I."/>
            <person name="Saurat O."/>
            <person name="Scarpelli C."/>
            <person name="Schiex T."/>
            <person name="Segurens B."/>
            <person name="Severin A.J."/>
            <person name="Sherrier D.J."/>
            <person name="Shi R."/>
            <person name="Sims S."/>
            <person name="Singer S.R."/>
            <person name="Sinharoy S."/>
            <person name="Sterck L."/>
            <person name="Viollet A."/>
            <person name="Wang B.B."/>
            <person name="Wang K."/>
            <person name="Wang M."/>
            <person name="Wang X."/>
            <person name="Warfsmann J."/>
            <person name="Weissenbach J."/>
            <person name="White D.D."/>
            <person name="White J.D."/>
            <person name="Wiley G.B."/>
            <person name="Wincker P."/>
            <person name="Xing Y."/>
            <person name="Yang L."/>
            <person name="Yao Z."/>
            <person name="Ying F."/>
            <person name="Zhai J."/>
            <person name="Zhou L."/>
            <person name="Zuber A."/>
            <person name="Denarie J."/>
            <person name="Dixon R.A."/>
            <person name="May G.D."/>
            <person name="Schwartz D.C."/>
            <person name="Rogers J."/>
            <person name="Quetier F."/>
            <person name="Town C.D."/>
            <person name="Roe B.A."/>
        </authorList>
    </citation>
    <scope>NUCLEOTIDE SEQUENCE [LARGE SCALE GENOMIC DNA]</scope>
    <source>
        <strain evidence="1">A17</strain>
        <strain evidence="2 3">cv. Jemalong A17</strain>
    </source>
</reference>
<keyword evidence="3" id="KW-1185">Reference proteome</keyword>
<keyword evidence="1" id="KW-0378">Hydrolase</keyword>
<dbReference type="STRING" id="3880.A0A072U811"/>
<reference evidence="2" key="3">
    <citation type="submission" date="2015-04" db="UniProtKB">
        <authorList>
            <consortium name="EnsemblPlants"/>
        </authorList>
    </citation>
    <scope>IDENTIFICATION</scope>
    <source>
        <strain evidence="2">cv. Jemalong A17</strain>
    </source>
</reference>
<dbReference type="Gene3D" id="3.60.110.10">
    <property type="entry name" value="Carbon-nitrogen hydrolase"/>
    <property type="match status" value="1"/>
</dbReference>
<gene>
    <name evidence="1" type="ordered locus">MTR_6g034725</name>
</gene>
<evidence type="ECO:0000313" key="1">
    <source>
        <dbReference type="EMBL" id="KEH25812.1"/>
    </source>
</evidence>
<dbReference type="SUPFAM" id="SSF56317">
    <property type="entry name" value="Carbon-nitrogen hydrolase"/>
    <property type="match status" value="1"/>
</dbReference>
<reference evidence="1 3" key="2">
    <citation type="journal article" date="2014" name="BMC Genomics">
        <title>An improved genome release (version Mt4.0) for the model legume Medicago truncatula.</title>
        <authorList>
            <person name="Tang H."/>
            <person name="Krishnakumar V."/>
            <person name="Bidwell S."/>
            <person name="Rosen B."/>
            <person name="Chan A."/>
            <person name="Zhou S."/>
            <person name="Gentzbittel L."/>
            <person name="Childs K.L."/>
            <person name="Yandell M."/>
            <person name="Gundlach H."/>
            <person name="Mayer K.F."/>
            <person name="Schwartz D.C."/>
            <person name="Town C.D."/>
        </authorList>
    </citation>
    <scope>GENOME REANNOTATION</scope>
    <source>
        <strain evidence="1">A17</strain>
        <strain evidence="2 3">cv. Jemalong A17</strain>
    </source>
</reference>
<evidence type="ECO:0000313" key="2">
    <source>
        <dbReference type="EnsemblPlants" id="KEH25812"/>
    </source>
</evidence>
<dbReference type="AlphaFoldDB" id="A0A072U811"/>
<accession>A0A072U811</accession>
<proteinExistence type="predicted"/>
<dbReference type="Proteomes" id="UP000002051">
    <property type="component" value="Chromosome 6"/>
</dbReference>
<organism evidence="1 3">
    <name type="scientific">Medicago truncatula</name>
    <name type="common">Barrel medic</name>
    <name type="synonym">Medicago tribuloides</name>
    <dbReference type="NCBI Taxonomy" id="3880"/>
    <lineage>
        <taxon>Eukaryota</taxon>
        <taxon>Viridiplantae</taxon>
        <taxon>Streptophyta</taxon>
        <taxon>Embryophyta</taxon>
        <taxon>Tracheophyta</taxon>
        <taxon>Spermatophyta</taxon>
        <taxon>Magnoliopsida</taxon>
        <taxon>eudicotyledons</taxon>
        <taxon>Gunneridae</taxon>
        <taxon>Pentapetalae</taxon>
        <taxon>rosids</taxon>
        <taxon>fabids</taxon>
        <taxon>Fabales</taxon>
        <taxon>Fabaceae</taxon>
        <taxon>Papilionoideae</taxon>
        <taxon>50 kb inversion clade</taxon>
        <taxon>NPAAA clade</taxon>
        <taxon>Hologalegina</taxon>
        <taxon>IRL clade</taxon>
        <taxon>Trifolieae</taxon>
        <taxon>Medicago</taxon>
    </lineage>
</organism>
<dbReference type="EnsemblPlants" id="KEH25812">
    <property type="protein sequence ID" value="KEH25812"/>
    <property type="gene ID" value="MTR_6g034725"/>
</dbReference>
<name>A0A072U811_MEDTR</name>